<dbReference type="SUPFAM" id="SSF52172">
    <property type="entry name" value="CheY-like"/>
    <property type="match status" value="1"/>
</dbReference>
<feature type="region of interest" description="Disordered" evidence="2">
    <location>
        <begin position="32"/>
        <end position="51"/>
    </location>
</feature>
<keyword evidence="5" id="KW-1185">Reference proteome</keyword>
<evidence type="ECO:0000256" key="1">
    <source>
        <dbReference type="PROSITE-ProRule" id="PRU00169"/>
    </source>
</evidence>
<comment type="caution">
    <text evidence="4">The sequence shown here is derived from an EMBL/GenBank/DDBJ whole genome shotgun (WGS) entry which is preliminary data.</text>
</comment>
<sequence length="51" mass="5694">MTTVLIVDDQTLQRLRFGMILEQHSDMTEVGEAADGAEAVRRPPNYSRTSS</sequence>
<protein>
    <recommendedName>
        <fullName evidence="3">Response regulatory domain-containing protein</fullName>
    </recommendedName>
</protein>
<feature type="domain" description="Response regulatory" evidence="3">
    <location>
        <begin position="3"/>
        <end position="51"/>
    </location>
</feature>
<dbReference type="EMBL" id="BAABDE010000002">
    <property type="protein sequence ID" value="GAA3772857.1"/>
    <property type="molecule type" value="Genomic_DNA"/>
</dbReference>
<proteinExistence type="predicted"/>
<dbReference type="PROSITE" id="PS50110">
    <property type="entry name" value="RESPONSE_REGULATORY"/>
    <property type="match status" value="1"/>
</dbReference>
<evidence type="ECO:0000313" key="4">
    <source>
        <dbReference type="EMBL" id="GAA3772857.1"/>
    </source>
</evidence>
<gene>
    <name evidence="4" type="ORF">GCM10022403_005020</name>
</gene>
<organism evidence="4 5">
    <name type="scientific">Streptomyces coacervatus</name>
    <dbReference type="NCBI Taxonomy" id="647381"/>
    <lineage>
        <taxon>Bacteria</taxon>
        <taxon>Bacillati</taxon>
        <taxon>Actinomycetota</taxon>
        <taxon>Actinomycetes</taxon>
        <taxon>Kitasatosporales</taxon>
        <taxon>Streptomycetaceae</taxon>
        <taxon>Streptomyces</taxon>
    </lineage>
</organism>
<dbReference type="Gene3D" id="3.40.50.2300">
    <property type="match status" value="1"/>
</dbReference>
<evidence type="ECO:0000256" key="2">
    <source>
        <dbReference type="SAM" id="MobiDB-lite"/>
    </source>
</evidence>
<dbReference type="Proteomes" id="UP001501009">
    <property type="component" value="Unassembled WGS sequence"/>
</dbReference>
<name>A0ABP7GPY4_9ACTN</name>
<comment type="caution">
    <text evidence="1">Lacks conserved residue(s) required for the propagation of feature annotation.</text>
</comment>
<reference evidence="5" key="1">
    <citation type="journal article" date="2019" name="Int. J. Syst. Evol. Microbiol.">
        <title>The Global Catalogue of Microorganisms (GCM) 10K type strain sequencing project: providing services to taxonomists for standard genome sequencing and annotation.</title>
        <authorList>
            <consortium name="The Broad Institute Genomics Platform"/>
            <consortium name="The Broad Institute Genome Sequencing Center for Infectious Disease"/>
            <person name="Wu L."/>
            <person name="Ma J."/>
        </authorList>
    </citation>
    <scope>NUCLEOTIDE SEQUENCE [LARGE SCALE GENOMIC DNA]</scope>
    <source>
        <strain evidence="5">JCM 17138</strain>
    </source>
</reference>
<dbReference type="InterPro" id="IPR001789">
    <property type="entry name" value="Sig_transdc_resp-reg_receiver"/>
</dbReference>
<evidence type="ECO:0000259" key="3">
    <source>
        <dbReference type="PROSITE" id="PS50110"/>
    </source>
</evidence>
<evidence type="ECO:0000313" key="5">
    <source>
        <dbReference type="Proteomes" id="UP001501009"/>
    </source>
</evidence>
<accession>A0ABP7GPY4</accession>
<dbReference type="InterPro" id="IPR011006">
    <property type="entry name" value="CheY-like_superfamily"/>
</dbReference>